<reference evidence="3 4" key="1">
    <citation type="submission" date="2021-05" db="EMBL/GenBank/DDBJ databases">
        <title>Novel species in genus Cellulomonas.</title>
        <authorList>
            <person name="Zhang G."/>
        </authorList>
    </citation>
    <scope>NUCLEOTIDE SEQUENCE [LARGE SCALE GENOMIC DNA]</scope>
    <source>
        <strain evidence="4">zg-ZUI222</strain>
    </source>
</reference>
<feature type="chain" id="PRO_5045894917" evidence="2">
    <location>
        <begin position="18"/>
        <end position="64"/>
    </location>
</feature>
<accession>A0ABX8D3W6</accession>
<evidence type="ECO:0000256" key="1">
    <source>
        <dbReference type="SAM" id="MobiDB-lite"/>
    </source>
</evidence>
<keyword evidence="2" id="KW-0732">Signal</keyword>
<organism evidence="3 4">
    <name type="scientific">Cellulomonas wangleii</name>
    <dbReference type="NCBI Taxonomy" id="2816956"/>
    <lineage>
        <taxon>Bacteria</taxon>
        <taxon>Bacillati</taxon>
        <taxon>Actinomycetota</taxon>
        <taxon>Actinomycetes</taxon>
        <taxon>Micrococcales</taxon>
        <taxon>Cellulomonadaceae</taxon>
        <taxon>Cellulomonas</taxon>
    </lineage>
</organism>
<evidence type="ECO:0000313" key="3">
    <source>
        <dbReference type="EMBL" id="QVI62119.1"/>
    </source>
</evidence>
<evidence type="ECO:0000256" key="2">
    <source>
        <dbReference type="SAM" id="SignalP"/>
    </source>
</evidence>
<gene>
    <name evidence="3" type="ORF">KG103_17165</name>
</gene>
<keyword evidence="4" id="KW-1185">Reference proteome</keyword>
<feature type="region of interest" description="Disordered" evidence="1">
    <location>
        <begin position="17"/>
        <end position="64"/>
    </location>
</feature>
<protein>
    <submittedName>
        <fullName evidence="3">Uncharacterized protein</fullName>
    </submittedName>
</protein>
<evidence type="ECO:0000313" key="4">
    <source>
        <dbReference type="Proteomes" id="UP000677804"/>
    </source>
</evidence>
<dbReference type="RefSeq" id="WP_207339687.1">
    <property type="nucleotide sequence ID" value="NZ_CP074405.1"/>
</dbReference>
<sequence length="64" mass="6000">MSTALAVSLVVASPAAAAAPALGQQAEEPSTSGDASRDVLAAEAGTATIETSGATTAGDPFLGP</sequence>
<dbReference type="EMBL" id="CP074405">
    <property type="protein sequence ID" value="QVI62119.1"/>
    <property type="molecule type" value="Genomic_DNA"/>
</dbReference>
<feature type="signal peptide" evidence="2">
    <location>
        <begin position="1"/>
        <end position="17"/>
    </location>
</feature>
<dbReference type="Proteomes" id="UP000677804">
    <property type="component" value="Chromosome"/>
</dbReference>
<name>A0ABX8D3W6_9CELL</name>
<proteinExistence type="predicted"/>